<dbReference type="Proteomes" id="UP000178526">
    <property type="component" value="Unassembled WGS sequence"/>
</dbReference>
<dbReference type="Pfam" id="PF22544">
    <property type="entry name" value="HYDIN_VesB_CFA65-like_Ig"/>
    <property type="match status" value="1"/>
</dbReference>
<evidence type="ECO:0000256" key="2">
    <source>
        <dbReference type="ARBA" id="ARBA00004496"/>
    </source>
</evidence>
<gene>
    <name evidence="7" type="ORF">A2042_09555</name>
</gene>
<dbReference type="EMBL" id="MGDB01000026">
    <property type="protein sequence ID" value="OGL42788.1"/>
    <property type="molecule type" value="Genomic_DNA"/>
</dbReference>
<comment type="subcellular location">
    <subcellularLocation>
        <location evidence="1">Cell projection</location>
        <location evidence="1">Cilium</location>
    </subcellularLocation>
    <subcellularLocation>
        <location evidence="2">Cytoplasm</location>
    </subcellularLocation>
</comment>
<evidence type="ECO:0000256" key="3">
    <source>
        <dbReference type="ARBA" id="ARBA00022490"/>
    </source>
</evidence>
<comment type="caution">
    <text evidence="7">The sequence shown here is derived from an EMBL/GenBank/DDBJ whole genome shotgun (WGS) entry which is preliminary data.</text>
</comment>
<evidence type="ECO:0000259" key="6">
    <source>
        <dbReference type="Pfam" id="PF22544"/>
    </source>
</evidence>
<dbReference type="AlphaFoldDB" id="A0A1F7RNQ2"/>
<reference evidence="7 8" key="1">
    <citation type="journal article" date="2016" name="Nat. Commun.">
        <title>Thousands of microbial genomes shed light on interconnected biogeochemical processes in an aquifer system.</title>
        <authorList>
            <person name="Anantharaman K."/>
            <person name="Brown C.T."/>
            <person name="Hug L.A."/>
            <person name="Sharon I."/>
            <person name="Castelle C.J."/>
            <person name="Probst A.J."/>
            <person name="Thomas B.C."/>
            <person name="Singh A."/>
            <person name="Wilkins M.J."/>
            <person name="Karaoz U."/>
            <person name="Brodie E.L."/>
            <person name="Williams K.H."/>
            <person name="Hubbard S.S."/>
            <person name="Banfield J.F."/>
        </authorList>
    </citation>
    <scope>NUCLEOTIDE SEQUENCE [LARGE SCALE GENOMIC DNA]</scope>
</reference>
<evidence type="ECO:0000313" key="7">
    <source>
        <dbReference type="EMBL" id="OGL42788.1"/>
    </source>
</evidence>
<evidence type="ECO:0000313" key="8">
    <source>
        <dbReference type="Proteomes" id="UP000178526"/>
    </source>
</evidence>
<protein>
    <recommendedName>
        <fullName evidence="6">HYDIN/VesB/CFA65-like Ig-like domain-containing protein</fullName>
    </recommendedName>
</protein>
<sequence length="354" mass="39294">MRYTKLSLKLLFNYILVLFILLLPYQALAEEKTEKSTPPAQVKEAKNPEIQFQEDFFDFGKIEQQKSVSHIFKFKNTGNADLVINDLKSTCGCTAALVTLKVIPPGGNGEIKVTFSSKNFQGEVKRSVFVSSNDPKNSKVILNIKSFVQAFLEVKPKFINFGSLKKGEAISRSLTVKNLTNAPVTIKEVKSEVKDLKIGDFEKEINPEEETIINLTLNPTTLLQDLLGNIEITANQHPDEKLIIPVSGRIIGDIILMPENIYFGMLKKSEKSEQKIKITNNSDKALKLLEVKSSLEFIKPGFNGDTILPKKSLELTLSTLPAAPAGPFRGKIEIKTDNKDQPLLSAMLSGAVKE</sequence>
<dbReference type="NCBIfam" id="NF012200">
    <property type="entry name" value="choice_anch_D"/>
    <property type="match status" value="1"/>
</dbReference>
<proteinExistence type="predicted"/>
<evidence type="ECO:0000256" key="5">
    <source>
        <dbReference type="ARBA" id="ARBA00023273"/>
    </source>
</evidence>
<dbReference type="PANTHER" id="PTHR37833:SF1">
    <property type="entry name" value="SIGNAL PEPTIDE PROTEIN"/>
    <property type="match status" value="1"/>
</dbReference>
<feature type="domain" description="HYDIN/VesB/CFA65-like Ig-like" evidence="6">
    <location>
        <begin position="151"/>
        <end position="241"/>
    </location>
</feature>
<dbReference type="InterPro" id="IPR053879">
    <property type="entry name" value="HYDIN_VesB_CFA65-like_Ig"/>
</dbReference>
<name>A0A1F7RNQ2_9BACT</name>
<dbReference type="Pfam" id="PF07610">
    <property type="entry name" value="DUF1573"/>
    <property type="match status" value="2"/>
</dbReference>
<accession>A0A1F7RNQ2</accession>
<dbReference type="Gene3D" id="2.60.40.10">
    <property type="entry name" value="Immunoglobulins"/>
    <property type="match status" value="3"/>
</dbReference>
<dbReference type="InterPro" id="IPR011467">
    <property type="entry name" value="DUF1573"/>
</dbReference>
<evidence type="ECO:0000256" key="1">
    <source>
        <dbReference type="ARBA" id="ARBA00004138"/>
    </source>
</evidence>
<organism evidence="7 8">
    <name type="scientific">Candidatus Schekmanbacteria bacterium GWA2_38_11</name>
    <dbReference type="NCBI Taxonomy" id="1817876"/>
    <lineage>
        <taxon>Bacteria</taxon>
        <taxon>Candidatus Schekmaniibacteriota</taxon>
    </lineage>
</organism>
<evidence type="ECO:0000256" key="4">
    <source>
        <dbReference type="ARBA" id="ARBA00023069"/>
    </source>
</evidence>
<keyword evidence="3" id="KW-0963">Cytoplasm</keyword>
<keyword evidence="4" id="KW-0969">Cilium</keyword>
<dbReference type="InterPro" id="IPR013783">
    <property type="entry name" value="Ig-like_fold"/>
</dbReference>
<dbReference type="PANTHER" id="PTHR37833">
    <property type="entry name" value="LIPOPROTEIN-RELATED"/>
    <property type="match status" value="1"/>
</dbReference>
<keyword evidence="5" id="KW-0966">Cell projection</keyword>